<dbReference type="OrthoDB" id="8801906at2759"/>
<accession>A0A8S9ZJ72</accession>
<feature type="region of interest" description="Disordered" evidence="3">
    <location>
        <begin position="494"/>
        <end position="518"/>
    </location>
</feature>
<feature type="domain" description="Pellino RING" evidence="5">
    <location>
        <begin position="878"/>
        <end position="1021"/>
    </location>
</feature>
<dbReference type="Pfam" id="PF20723">
    <property type="entry name" value="Pellino_RING"/>
    <property type="match status" value="1"/>
</dbReference>
<comment type="similarity">
    <text evidence="1">Belongs to the pellino family.</text>
</comment>
<dbReference type="InterPro" id="IPR048334">
    <property type="entry name" value="Pellino_FHA"/>
</dbReference>
<dbReference type="EMBL" id="JABEBT010000081">
    <property type="protein sequence ID" value="KAF7633263.1"/>
    <property type="molecule type" value="Genomic_DNA"/>
</dbReference>
<dbReference type="GO" id="GO:0061630">
    <property type="term" value="F:ubiquitin protein ligase activity"/>
    <property type="evidence" value="ECO:0007669"/>
    <property type="project" value="InterPro"/>
</dbReference>
<evidence type="ECO:0000259" key="5">
    <source>
        <dbReference type="Pfam" id="PF20723"/>
    </source>
</evidence>
<evidence type="ECO:0008006" key="8">
    <source>
        <dbReference type="Google" id="ProtNLM"/>
    </source>
</evidence>
<dbReference type="InterPro" id="IPR048335">
    <property type="entry name" value="Pellino_RING"/>
</dbReference>
<feature type="compositionally biased region" description="Basic and acidic residues" evidence="3">
    <location>
        <begin position="378"/>
        <end position="412"/>
    </location>
</feature>
<organism evidence="6 7">
    <name type="scientific">Meloidogyne graminicola</name>
    <dbReference type="NCBI Taxonomy" id="189291"/>
    <lineage>
        <taxon>Eukaryota</taxon>
        <taxon>Metazoa</taxon>
        <taxon>Ecdysozoa</taxon>
        <taxon>Nematoda</taxon>
        <taxon>Chromadorea</taxon>
        <taxon>Rhabditida</taxon>
        <taxon>Tylenchina</taxon>
        <taxon>Tylenchomorpha</taxon>
        <taxon>Tylenchoidea</taxon>
        <taxon>Meloidogynidae</taxon>
        <taxon>Meloidogyninae</taxon>
        <taxon>Meloidogyne</taxon>
    </lineage>
</organism>
<feature type="region of interest" description="Disordered" evidence="3">
    <location>
        <begin position="73"/>
        <end position="141"/>
    </location>
</feature>
<keyword evidence="7" id="KW-1185">Reference proteome</keyword>
<dbReference type="GO" id="GO:0000209">
    <property type="term" value="P:protein polyubiquitination"/>
    <property type="evidence" value="ECO:0007669"/>
    <property type="project" value="InterPro"/>
</dbReference>
<evidence type="ECO:0000259" key="4">
    <source>
        <dbReference type="Pfam" id="PF04710"/>
    </source>
</evidence>
<feature type="compositionally biased region" description="Polar residues" evidence="3">
    <location>
        <begin position="116"/>
        <end position="126"/>
    </location>
</feature>
<keyword evidence="2" id="KW-0597">Phosphoprotein</keyword>
<dbReference type="PANTHER" id="PTHR12098:SF2">
    <property type="entry name" value="PROTEIN PELLINO"/>
    <property type="match status" value="1"/>
</dbReference>
<dbReference type="InterPro" id="IPR006800">
    <property type="entry name" value="Pellino_fam"/>
</dbReference>
<comment type="caution">
    <text evidence="6">The sequence shown here is derived from an EMBL/GenBank/DDBJ whole genome shotgun (WGS) entry which is preliminary data.</text>
</comment>
<evidence type="ECO:0000313" key="6">
    <source>
        <dbReference type="EMBL" id="KAF7633263.1"/>
    </source>
</evidence>
<evidence type="ECO:0000313" key="7">
    <source>
        <dbReference type="Proteomes" id="UP000605970"/>
    </source>
</evidence>
<gene>
    <name evidence="6" type="ORF">Mgra_00007364</name>
</gene>
<evidence type="ECO:0000256" key="2">
    <source>
        <dbReference type="ARBA" id="ARBA00022553"/>
    </source>
</evidence>
<feature type="compositionally biased region" description="Acidic residues" evidence="3">
    <location>
        <begin position="413"/>
        <end position="428"/>
    </location>
</feature>
<dbReference type="Pfam" id="PF04710">
    <property type="entry name" value="Pellino_FHA"/>
    <property type="match status" value="1"/>
</dbReference>
<dbReference type="GO" id="GO:0008592">
    <property type="term" value="P:regulation of Toll signaling pathway"/>
    <property type="evidence" value="ECO:0007669"/>
    <property type="project" value="InterPro"/>
</dbReference>
<sequence>MITSFPSASMTFQPQSGYPYHKIYAEEMEFGPHSSFIPHSPLSYSNSYVPQSSPTPTNNEKRKDVGVYTLIDEKQQNQQKTLQNPLKNLNARRNSRSILKNNFDGRGESNERKQQKTGSNYSLTSLSEKKSVNKQPPVQRKETLKTVAFGLTTNLDQTVLGKEGRTASTSRDSSRTKTIIFSHEAQSLHKLILEQKQQIDTLRETVDDLKEEQEKQLVGSPLATRLQEMEKQKTILNNTINTNNSFKNNDKKELPTTKSLTKVDKATSAEDFSKNKAENQRKEIAGDIVLRRRNDFLHRLEYEMDRNPVFEQRLHSMLRVWSEDSAIPNVIFNKNNGNIPVDDEGSCGPSMVMRVTTQRQEIFYSSPGRSNNAIRRFPRAEDVRGGEGQRRNFQKDQDKNNENTKPKIKVVELDDDGEEKENENDETDDPHHNHLYTEDRHQTINTMLRNVHRSDQIGTEEAAEFFRPLHHYEDGNNDDDDEQEFFGGIGEDEQHRGRQQNAHQHNQHFDDYNDVNNQHQHRYPFNRRRKREATSTIRNRYLLMEGNHFNDTDDLLIQLTDESSQFLTDECSGGVTQLLLCQGEFYYGQFVLLGYNGAELTNNDGGSSELINKNSRKHLSKIRLEANGIKKGSVVKVNSVNNNVKERSRSSKKHTVSFAYGKSGTVVVEYLLDSTKDMFQIGRSSDEQIDFTIVDTWIVAGNDSHFCGNDCRKSNHKNENSESEQKNIASTVSRYACRILAERGEPHRVQIFAAGFDSSRSIFLGEKAPKWQKKNGEFDGLTTNGVLILHPHWCTEDEQLDSTNGMYIWREVSVDGDIYTLRTARSSTQRGALVLGETNELQDGTLIDLCGATLLWRSAEGLKQSPSKAELERRLDELNAGKPICPVNLNTLVISRKRRNKSCSSSKQPYVYFRCGHVQGNHNWGVEKNGSTLKFKCPICLVVSDNIAQLTMGMESAFHLDSGLLEYAFNPCGHMASKRTVSYWSRITMPQGTNSFRAVCPFCSISLTTDKPFVRLIFQDHCYEC</sequence>
<feature type="region of interest" description="Disordered" evidence="3">
    <location>
        <begin position="362"/>
        <end position="437"/>
    </location>
</feature>
<reference evidence="6" key="1">
    <citation type="journal article" date="2020" name="Ecol. Evol.">
        <title>Genome structure and content of the rice root-knot nematode (Meloidogyne graminicola).</title>
        <authorList>
            <person name="Phan N.T."/>
            <person name="Danchin E.G.J."/>
            <person name="Klopp C."/>
            <person name="Perfus-Barbeoch L."/>
            <person name="Kozlowski D.K."/>
            <person name="Koutsovoulos G.D."/>
            <person name="Lopez-Roques C."/>
            <person name="Bouchez O."/>
            <person name="Zahm M."/>
            <person name="Besnard G."/>
            <person name="Bellafiore S."/>
        </authorList>
    </citation>
    <scope>NUCLEOTIDE SEQUENCE</scope>
    <source>
        <strain evidence="6">VN-18</strain>
    </source>
</reference>
<protein>
    <recommendedName>
        <fullName evidence="8">Protein pellino</fullName>
    </recommendedName>
</protein>
<feature type="compositionally biased region" description="Basic and acidic residues" evidence="3">
    <location>
        <begin position="103"/>
        <end position="114"/>
    </location>
</feature>
<evidence type="ECO:0000256" key="3">
    <source>
        <dbReference type="SAM" id="MobiDB-lite"/>
    </source>
</evidence>
<dbReference type="AlphaFoldDB" id="A0A8S9ZJ72"/>
<dbReference type="PANTHER" id="PTHR12098">
    <property type="entry name" value="E3 UBIQUITIN-PROTEIN LIGASE PELLINO-RELATED"/>
    <property type="match status" value="1"/>
</dbReference>
<feature type="domain" description="Pellino FHA" evidence="4">
    <location>
        <begin position="585"/>
        <end position="873"/>
    </location>
</feature>
<feature type="compositionally biased region" description="Polar residues" evidence="3">
    <location>
        <begin position="76"/>
        <end position="87"/>
    </location>
</feature>
<dbReference type="Proteomes" id="UP000605970">
    <property type="component" value="Unassembled WGS sequence"/>
</dbReference>
<name>A0A8S9ZJ72_9BILA</name>
<evidence type="ECO:0000256" key="1">
    <source>
        <dbReference type="ARBA" id="ARBA00005639"/>
    </source>
</evidence>
<proteinExistence type="inferred from homology"/>